<dbReference type="AlphaFoldDB" id="A0A6P3ZKK2"/>
<dbReference type="InParanoid" id="A0A6P3ZKK2"/>
<dbReference type="RefSeq" id="XP_015879139.3">
    <property type="nucleotide sequence ID" value="XM_016023653.3"/>
</dbReference>
<dbReference type="InterPro" id="IPR011527">
    <property type="entry name" value="ABC1_TM_dom"/>
</dbReference>
<dbReference type="KEGG" id="zju:107415346"/>
<keyword evidence="6" id="KW-0067">ATP-binding</keyword>
<dbReference type="CDD" id="cd18578">
    <property type="entry name" value="ABC_6TM_Pgp_ABCB1_D2_like"/>
    <property type="match status" value="1"/>
</dbReference>
<dbReference type="PROSITE" id="PS00211">
    <property type="entry name" value="ABC_TRANSPORTER_1"/>
    <property type="match status" value="2"/>
</dbReference>
<organism evidence="13 14">
    <name type="scientific">Ziziphus jujuba</name>
    <name type="common">Chinese jujube</name>
    <name type="synonym">Ziziphus sativa</name>
    <dbReference type="NCBI Taxonomy" id="326968"/>
    <lineage>
        <taxon>Eukaryota</taxon>
        <taxon>Viridiplantae</taxon>
        <taxon>Streptophyta</taxon>
        <taxon>Embryophyta</taxon>
        <taxon>Tracheophyta</taxon>
        <taxon>Spermatophyta</taxon>
        <taxon>Magnoliopsida</taxon>
        <taxon>eudicotyledons</taxon>
        <taxon>Gunneridae</taxon>
        <taxon>Pentapetalae</taxon>
        <taxon>rosids</taxon>
        <taxon>fabids</taxon>
        <taxon>Rosales</taxon>
        <taxon>Rhamnaceae</taxon>
        <taxon>Paliureae</taxon>
        <taxon>Ziziphus</taxon>
    </lineage>
</organism>
<dbReference type="PANTHER" id="PTHR45136:SF2">
    <property type="entry name" value="ABC TRANSPORTER DOMAIN-CONTAINING PROTEIN"/>
    <property type="match status" value="1"/>
</dbReference>
<evidence type="ECO:0000256" key="10">
    <source>
        <dbReference type="SAM" id="Phobius"/>
    </source>
</evidence>
<keyword evidence="4" id="KW-0677">Repeat</keyword>
<dbReference type="GO" id="GO:0016887">
    <property type="term" value="F:ATP hydrolysis activity"/>
    <property type="evidence" value="ECO:0007669"/>
    <property type="project" value="InterPro"/>
</dbReference>
<dbReference type="CDD" id="cd18577">
    <property type="entry name" value="ABC_6TM_Pgp_ABCB1_D1_like"/>
    <property type="match status" value="1"/>
</dbReference>
<feature type="transmembrane region" description="Helical" evidence="10">
    <location>
        <begin position="806"/>
        <end position="839"/>
    </location>
</feature>
<feature type="domain" description="ABC transporter" evidence="11">
    <location>
        <begin position="359"/>
        <end position="595"/>
    </location>
</feature>
<feature type="transmembrane region" description="Helical" evidence="10">
    <location>
        <begin position="83"/>
        <end position="102"/>
    </location>
</feature>
<proteinExistence type="inferred from homology"/>
<feature type="domain" description="ABC transporter" evidence="11">
    <location>
        <begin position="1001"/>
        <end position="1238"/>
    </location>
</feature>
<evidence type="ECO:0000256" key="8">
    <source>
        <dbReference type="ARBA" id="ARBA00023136"/>
    </source>
</evidence>
<keyword evidence="7 10" id="KW-1133">Transmembrane helix</keyword>
<dbReference type="SUPFAM" id="SSF90123">
    <property type="entry name" value="ABC transporter transmembrane region"/>
    <property type="match status" value="2"/>
</dbReference>
<evidence type="ECO:0000256" key="7">
    <source>
        <dbReference type="ARBA" id="ARBA00022989"/>
    </source>
</evidence>
<dbReference type="Gene3D" id="3.40.50.300">
    <property type="entry name" value="P-loop containing nucleotide triphosphate hydrolases"/>
    <property type="match status" value="2"/>
</dbReference>
<dbReference type="InterPro" id="IPR027417">
    <property type="entry name" value="P-loop_NTPase"/>
</dbReference>
<dbReference type="PANTHER" id="PTHR45136">
    <property type="entry name" value="ABC TRANSPORTER DOMAIN-CONTAINING PROTEIN"/>
    <property type="match status" value="1"/>
</dbReference>
<dbReference type="InterPro" id="IPR017871">
    <property type="entry name" value="ABC_transporter-like_CS"/>
</dbReference>
<feature type="domain" description="ABC transmembrane type-1" evidence="12">
    <location>
        <begin position="35"/>
        <end position="324"/>
    </location>
</feature>
<dbReference type="Pfam" id="PF00005">
    <property type="entry name" value="ABC_tran"/>
    <property type="match status" value="2"/>
</dbReference>
<dbReference type="InterPro" id="IPR003439">
    <property type="entry name" value="ABC_transporter-like_ATP-bd"/>
</dbReference>
<evidence type="ECO:0000256" key="6">
    <source>
        <dbReference type="ARBA" id="ARBA00022840"/>
    </source>
</evidence>
<accession>A0A6P3ZKK2</accession>
<gene>
    <name evidence="14" type="primary">LOC107415346</name>
</gene>
<dbReference type="PROSITE" id="PS50929">
    <property type="entry name" value="ABC_TM1F"/>
    <property type="match status" value="2"/>
</dbReference>
<evidence type="ECO:0000259" key="12">
    <source>
        <dbReference type="PROSITE" id="PS50929"/>
    </source>
</evidence>
<dbReference type="Pfam" id="PF00664">
    <property type="entry name" value="ABC_membrane"/>
    <property type="match status" value="2"/>
</dbReference>
<dbReference type="Proteomes" id="UP001652623">
    <property type="component" value="Chromosome 4"/>
</dbReference>
<evidence type="ECO:0000313" key="13">
    <source>
        <dbReference type="Proteomes" id="UP001652623"/>
    </source>
</evidence>
<evidence type="ECO:0000313" key="14">
    <source>
        <dbReference type="RefSeq" id="XP_015879139.3"/>
    </source>
</evidence>
<evidence type="ECO:0000256" key="5">
    <source>
        <dbReference type="ARBA" id="ARBA00022741"/>
    </source>
</evidence>
<dbReference type="InterPro" id="IPR003593">
    <property type="entry name" value="AAA+_ATPase"/>
</dbReference>
<dbReference type="GeneID" id="107415346"/>
<feature type="transmembrane region" description="Helical" evidence="10">
    <location>
        <begin position="172"/>
        <end position="199"/>
    </location>
</feature>
<keyword evidence="3 10" id="KW-0812">Transmembrane</keyword>
<dbReference type="PROSITE" id="PS50893">
    <property type="entry name" value="ABC_TRANSPORTER_2"/>
    <property type="match status" value="2"/>
</dbReference>
<evidence type="ECO:0000256" key="9">
    <source>
        <dbReference type="ARBA" id="ARBA00023180"/>
    </source>
</evidence>
<dbReference type="GO" id="GO:0140359">
    <property type="term" value="F:ABC-type transporter activity"/>
    <property type="evidence" value="ECO:0007669"/>
    <property type="project" value="InterPro"/>
</dbReference>
<feature type="transmembrane region" description="Helical" evidence="10">
    <location>
        <begin position="33"/>
        <end position="56"/>
    </location>
</feature>
<evidence type="ECO:0000259" key="11">
    <source>
        <dbReference type="PROSITE" id="PS50893"/>
    </source>
</evidence>
<keyword evidence="8 10" id="KW-0472">Membrane</keyword>
<protein>
    <submittedName>
        <fullName evidence="14">ABC transporter B family member 15-like</fullName>
    </submittedName>
</protein>
<evidence type="ECO:0000256" key="4">
    <source>
        <dbReference type="ARBA" id="ARBA00022737"/>
    </source>
</evidence>
<reference evidence="14" key="1">
    <citation type="submission" date="2025-08" db="UniProtKB">
        <authorList>
            <consortium name="RefSeq"/>
        </authorList>
    </citation>
    <scope>IDENTIFICATION</scope>
    <source>
        <tissue evidence="14">Seedling</tissue>
    </source>
</reference>
<keyword evidence="9" id="KW-0325">Glycoprotein</keyword>
<dbReference type="InterPro" id="IPR036640">
    <property type="entry name" value="ABC1_TM_sf"/>
</dbReference>
<dbReference type="CDD" id="cd03249">
    <property type="entry name" value="ABC_MTABC3_MDL1_MDL2"/>
    <property type="match status" value="2"/>
</dbReference>
<evidence type="ECO:0000256" key="3">
    <source>
        <dbReference type="ARBA" id="ARBA00022692"/>
    </source>
</evidence>
<comment type="similarity">
    <text evidence="1">Belongs to the ABC transporter superfamily. ABCB family. Multidrug resistance exporter (TC 3.A.1.201) subfamily.</text>
</comment>
<dbReference type="Gene3D" id="1.20.1560.10">
    <property type="entry name" value="ABC transporter type 1, transmembrane domain"/>
    <property type="match status" value="1"/>
</dbReference>
<dbReference type="GO" id="GO:0005886">
    <property type="term" value="C:plasma membrane"/>
    <property type="evidence" value="ECO:0007669"/>
    <property type="project" value="UniProtKB-SubCell"/>
</dbReference>
<evidence type="ECO:0000256" key="2">
    <source>
        <dbReference type="ARBA" id="ARBA00022448"/>
    </source>
</evidence>
<sequence>MGSEKISNEVKKQVNGSSIRSILMHADRMDMGLMILGFIGSVSGGFSARMALFVFANLVNNIGSASTLDAHTLHHNVNKNALALFYIACGLWFACFLEGYCWTRTGERQAARIRVMYLKAVLRQDVGYFDLNESTTSEVITTISNDSLIIQDALSEKVPDTLRRVSRFVGCYTASFIMLWNLTLVAIPLALLLVITVWLCGRTLMHLSAKIRREYIRAGMLAEQAMSSVRTVYAFGGEKKTVEEFSAALHGTTKLGLKTGLVKGLAIGCKGSVFAIWSAMAYYGSRLVMYHGARGGTVFAVGSSVVNGAMELGACLSNLKDLAEACSAGKRINEMIKRVPKIDSDNLEGQILDNVSGVVEFKHVKFAYPSRPESIVYEDLCLTIPAGKTVALVGSSGSGKSTMMSLLQRFYDPIEGEILLDGFAIDKLQLKWLRSQIALVSQEPSLFSTTIEENILVGKEDASMEDVVEAAKACNAHHFICDLPQGYDSQVGERGIQLSGGQKQRIALARAIIRKPRILLLDEATSALDYESERVVQEAIDKEVVGRTTMVIAHRLSTIKDVDIIAVIKDGQVVETGPHYELVQNPNGFYNSLVHLQRMENKKVQEECNSTALSSTTNAEFYKYSRSCNLSNGDQSSHANCSLLNQPPHRVDELEEPKIATPSFWRLLDLNKPEWKQATMGCLSSILFGAVQPVYSFAMGAMLSVYFLKDHHEIKKQTRIYALWFLGLSIFSLMVNISQHFNFAYMGEYLTKRVRERILSKILTFEVGWFDKDENSSGIVCSRIAKDANMVRSLVGDRMSLLLQSFAAVTIAWTMGLVIAWRLAIITIATQPVVIVCFYTRSVLLKTMSKKSIKAQEESCKLANEAVSNLRTITAFSSQDRILKMLEEAQEGPRKESIRQSWYAGLGLAFAQSITTCTYSLNYWYGGKLVSQGYITARQVFQTILILVTTGRVIADAGSMTTDLARGSGSVSSIFTVLDRDTKIEPQNLEGNQPKDIKGNVEFQDVYFAYPSRPNFMVFQGFSINIEAGKSTALVGRSGSGKSSIIGLIERFYDPLTGIVKIDGQDIKSYHLRSLRKHIALVSQEPTLFAATIRENIAYGASGEISETEIIEAAKVANAHEFIAGLKDGYETWCGDKGILLSGGQKQRIAIARAIVRNPRVLLLDEATSALDSQSEEILQHALECMMVSRTSVVVAHRLSTIQGCNLIVVLDKGKVVEQGTHPSLMARGSYGAYYSLLTVQKSKRSLHG</sequence>
<dbReference type="SUPFAM" id="SSF52540">
    <property type="entry name" value="P-loop containing nucleoside triphosphate hydrolases"/>
    <property type="match status" value="2"/>
</dbReference>
<keyword evidence="2" id="KW-0813">Transport</keyword>
<dbReference type="SMART" id="SM00382">
    <property type="entry name" value="AAA"/>
    <property type="match status" value="2"/>
</dbReference>
<feature type="transmembrane region" description="Helical" evidence="10">
    <location>
        <begin position="720"/>
        <end position="741"/>
    </location>
</feature>
<keyword evidence="5" id="KW-0547">Nucleotide-binding</keyword>
<name>A0A6P3ZKK2_ZIZJJ</name>
<evidence type="ECO:0000256" key="1">
    <source>
        <dbReference type="ARBA" id="ARBA00007577"/>
    </source>
</evidence>
<dbReference type="GO" id="GO:0005524">
    <property type="term" value="F:ATP binding"/>
    <property type="evidence" value="ECO:0007669"/>
    <property type="project" value="UniProtKB-KW"/>
</dbReference>
<keyword evidence="13" id="KW-1185">Reference proteome</keyword>
<feature type="domain" description="ABC transmembrane type-1" evidence="12">
    <location>
        <begin position="681"/>
        <end position="966"/>
    </location>
</feature>
<feature type="transmembrane region" description="Helical" evidence="10">
    <location>
        <begin position="686"/>
        <end position="708"/>
    </location>
</feature>